<dbReference type="AlphaFoldDB" id="A0A2Y9FVB8"/>
<evidence type="ECO:0000256" key="13">
    <source>
        <dbReference type="ARBA" id="ARBA00083331"/>
    </source>
</evidence>
<dbReference type="GO" id="GO:0005125">
    <property type="term" value="F:cytokine activity"/>
    <property type="evidence" value="ECO:0007669"/>
    <property type="project" value="UniProtKB-KW"/>
</dbReference>
<dbReference type="PROSITE" id="PS50049">
    <property type="entry name" value="THD_2"/>
    <property type="match status" value="1"/>
</dbReference>
<dbReference type="InterPro" id="IPR053104">
    <property type="entry name" value="TNF_ligand_SF_member_8"/>
</dbReference>
<evidence type="ECO:0000256" key="10">
    <source>
        <dbReference type="ARBA" id="ARBA00023180"/>
    </source>
</evidence>
<keyword evidence="8 14" id="KW-0472">Membrane</keyword>
<keyword evidence="9" id="KW-1015">Disulfide bond</keyword>
<dbReference type="FunCoup" id="A0A2Y9FVB8">
    <property type="interactions" value="627"/>
</dbReference>
<evidence type="ECO:0000256" key="3">
    <source>
        <dbReference type="ARBA" id="ARBA00011233"/>
    </source>
</evidence>
<evidence type="ECO:0000256" key="12">
    <source>
        <dbReference type="ARBA" id="ARBA00073133"/>
    </source>
</evidence>
<evidence type="ECO:0000256" key="14">
    <source>
        <dbReference type="SAM" id="Phobius"/>
    </source>
</evidence>
<dbReference type="InParanoid" id="A0A2Y9FVB8"/>
<feature type="domain" description="THD" evidence="15">
    <location>
        <begin position="135"/>
        <end position="267"/>
    </location>
</feature>
<dbReference type="Gene3D" id="2.60.120.40">
    <property type="match status" value="1"/>
</dbReference>
<sequence length="276" mass="30615">MGHKLLEKQTDLNISTPQKVLSKNKGRFSPLSALPSQDIILYAKLVTQALNSVAPSQDTAMHVPASSVASHLGTTSRSYFYFTTATLAVCLVFAVATIMVLVVQRTDSISSPPDNSPLKGGNCSEDILCMLKRAPFKKSWAYVQVSKHINQTKLSWNADGIVDGVKHKDGNLVIQFPGLYFIICQLQFHVTQCPENSVDLKLELLVNEMVKKQALVTVCESGVKTRNIYQNLSQFLLEHLQVNTTISVRVDKFQFVDTDTFPLENVLSIFLYSSSD</sequence>
<organism evidence="16 17">
    <name type="scientific">Trichechus manatus latirostris</name>
    <name type="common">Florida manatee</name>
    <dbReference type="NCBI Taxonomy" id="127582"/>
    <lineage>
        <taxon>Eukaryota</taxon>
        <taxon>Metazoa</taxon>
        <taxon>Chordata</taxon>
        <taxon>Craniata</taxon>
        <taxon>Vertebrata</taxon>
        <taxon>Euteleostomi</taxon>
        <taxon>Mammalia</taxon>
        <taxon>Eutheria</taxon>
        <taxon>Afrotheria</taxon>
        <taxon>Sirenia</taxon>
        <taxon>Trichechidae</taxon>
        <taxon>Trichechus</taxon>
    </lineage>
</organism>
<dbReference type="SMART" id="SM00207">
    <property type="entry name" value="TNF"/>
    <property type="match status" value="1"/>
</dbReference>
<evidence type="ECO:0000256" key="1">
    <source>
        <dbReference type="ARBA" id="ARBA00004606"/>
    </source>
</evidence>
<evidence type="ECO:0000313" key="17">
    <source>
        <dbReference type="RefSeq" id="XP_012409851.2"/>
    </source>
</evidence>
<keyword evidence="5 14" id="KW-0812">Transmembrane</keyword>
<evidence type="ECO:0000259" key="15">
    <source>
        <dbReference type="PROSITE" id="PS50049"/>
    </source>
</evidence>
<dbReference type="InterPro" id="IPR008983">
    <property type="entry name" value="Tumour_necrosis_fac-like_dom"/>
</dbReference>
<dbReference type="SUPFAM" id="SSF49842">
    <property type="entry name" value="TNF-like"/>
    <property type="match status" value="1"/>
</dbReference>
<feature type="transmembrane region" description="Helical" evidence="14">
    <location>
        <begin position="79"/>
        <end position="103"/>
    </location>
</feature>
<evidence type="ECO:0000256" key="9">
    <source>
        <dbReference type="ARBA" id="ARBA00023157"/>
    </source>
</evidence>
<dbReference type="PANTHER" id="PTHR32163">
    <property type="entry name" value="TUMOR NECROSIS FACTOR LIGAND SUPERFAMILY MEMBER 8"/>
    <property type="match status" value="1"/>
</dbReference>
<dbReference type="GO" id="GO:0043374">
    <property type="term" value="P:CD8-positive, alpha-beta T cell differentiation"/>
    <property type="evidence" value="ECO:0007669"/>
    <property type="project" value="TreeGrafter"/>
</dbReference>
<keyword evidence="6" id="KW-0735">Signal-anchor</keyword>
<comment type="subunit">
    <text evidence="3">Homotrimer.</text>
</comment>
<dbReference type="Proteomes" id="UP000248480">
    <property type="component" value="Unplaced"/>
</dbReference>
<dbReference type="PANTHER" id="PTHR32163:SF1">
    <property type="entry name" value="TUMOR NECROSIS FACTOR LIGAND SUPERFAMILY MEMBER 8"/>
    <property type="match status" value="1"/>
</dbReference>
<dbReference type="GO" id="GO:0016020">
    <property type="term" value="C:membrane"/>
    <property type="evidence" value="ECO:0007669"/>
    <property type="project" value="UniProtKB-SubCell"/>
</dbReference>
<dbReference type="STRING" id="127582.A0A2Y9FVB8"/>
<name>A0A2Y9FVB8_TRIMA</name>
<comment type="function">
    <text evidence="11">Cytokine that binds to TNFRSF8/CD30. Induces proliferation of T-cells.</text>
</comment>
<evidence type="ECO:0000256" key="5">
    <source>
        <dbReference type="ARBA" id="ARBA00022692"/>
    </source>
</evidence>
<keyword evidence="4" id="KW-0202">Cytokine</keyword>
<dbReference type="FunFam" id="2.60.120.40:FF:000023">
    <property type="entry name" value="tumor necrosis factor ligand superfamily member 8"/>
    <property type="match status" value="1"/>
</dbReference>
<evidence type="ECO:0000256" key="7">
    <source>
        <dbReference type="ARBA" id="ARBA00022989"/>
    </source>
</evidence>
<evidence type="ECO:0000256" key="11">
    <source>
        <dbReference type="ARBA" id="ARBA00053068"/>
    </source>
</evidence>
<dbReference type="GO" id="GO:0005164">
    <property type="term" value="F:tumor necrosis factor receptor binding"/>
    <property type="evidence" value="ECO:0007669"/>
    <property type="project" value="InterPro"/>
</dbReference>
<dbReference type="InterPro" id="IPR006052">
    <property type="entry name" value="TNF_dom"/>
</dbReference>
<dbReference type="RefSeq" id="XP_012409851.2">
    <property type="nucleotide sequence ID" value="XM_012554397.2"/>
</dbReference>
<reference evidence="17" key="1">
    <citation type="submission" date="2025-08" db="UniProtKB">
        <authorList>
            <consortium name="RefSeq"/>
        </authorList>
    </citation>
    <scope>IDENTIFICATION</scope>
</reference>
<evidence type="ECO:0000256" key="6">
    <source>
        <dbReference type="ARBA" id="ARBA00022968"/>
    </source>
</evidence>
<proteinExistence type="inferred from homology"/>
<keyword evidence="16" id="KW-1185">Reference proteome</keyword>
<dbReference type="CTD" id="944"/>
<dbReference type="Pfam" id="PF00229">
    <property type="entry name" value="TNF"/>
    <property type="match status" value="1"/>
</dbReference>
<protein>
    <recommendedName>
        <fullName evidence="12">Tumor necrosis factor ligand superfamily member 8</fullName>
    </recommendedName>
    <alternativeName>
        <fullName evidence="13">CD30 ligand</fullName>
    </alternativeName>
</protein>
<evidence type="ECO:0000313" key="16">
    <source>
        <dbReference type="Proteomes" id="UP000248480"/>
    </source>
</evidence>
<evidence type="ECO:0000256" key="4">
    <source>
        <dbReference type="ARBA" id="ARBA00022514"/>
    </source>
</evidence>
<keyword evidence="7 14" id="KW-1133">Transmembrane helix</keyword>
<dbReference type="GO" id="GO:0005615">
    <property type="term" value="C:extracellular space"/>
    <property type="evidence" value="ECO:0007669"/>
    <property type="project" value="UniProtKB-KW"/>
</dbReference>
<dbReference type="GO" id="GO:0006955">
    <property type="term" value="P:immune response"/>
    <property type="evidence" value="ECO:0007669"/>
    <property type="project" value="InterPro"/>
</dbReference>
<keyword evidence="10" id="KW-0325">Glycoprotein</keyword>
<accession>A0A2Y9FVB8</accession>
<dbReference type="GeneID" id="101344845"/>
<dbReference type="KEGG" id="tmu:101344845"/>
<comment type="similarity">
    <text evidence="2">Belongs to the tumor necrosis factor family.</text>
</comment>
<gene>
    <name evidence="17" type="primary">TNFSF8</name>
</gene>
<dbReference type="InterPro" id="IPR021184">
    <property type="entry name" value="TNF_CS"/>
</dbReference>
<dbReference type="PROSITE" id="PS00251">
    <property type="entry name" value="THD_1"/>
    <property type="match status" value="1"/>
</dbReference>
<evidence type="ECO:0000256" key="8">
    <source>
        <dbReference type="ARBA" id="ARBA00023136"/>
    </source>
</evidence>
<evidence type="ECO:0000256" key="2">
    <source>
        <dbReference type="ARBA" id="ARBA00008670"/>
    </source>
</evidence>
<comment type="subcellular location">
    <subcellularLocation>
        <location evidence="1">Membrane</location>
        <topology evidence="1">Single-pass type II membrane protein</topology>
    </subcellularLocation>
</comment>